<evidence type="ECO:0000313" key="2">
    <source>
        <dbReference type="Proteomes" id="UP000466619"/>
    </source>
</evidence>
<name>A0ABX0AYI9_9GAMM</name>
<dbReference type="EMBL" id="WSFC01000116">
    <property type="protein sequence ID" value="NDL05897.1"/>
    <property type="molecule type" value="Genomic_DNA"/>
</dbReference>
<evidence type="ECO:0000313" key="1">
    <source>
        <dbReference type="EMBL" id="NDL05897.1"/>
    </source>
</evidence>
<reference evidence="1 2" key="1">
    <citation type="submission" date="2019-12" db="EMBL/GenBank/DDBJ databases">
        <title>Engineering Photorhabdus to improve their lethality against agricultural pests.</title>
        <authorList>
            <person name="Machado R.A.R."/>
        </authorList>
    </citation>
    <scope>NUCLEOTIDE SEQUENCE [LARGE SCALE GENOMIC DNA]</scope>
    <source>
        <strain evidence="1 2">M-CN4</strain>
    </source>
</reference>
<proteinExistence type="predicted"/>
<accession>A0ABX0AYI9</accession>
<protein>
    <submittedName>
        <fullName evidence="1">Uncharacterized protein</fullName>
    </submittedName>
</protein>
<dbReference type="Proteomes" id="UP000466619">
    <property type="component" value="Unassembled WGS sequence"/>
</dbReference>
<keyword evidence="2" id="KW-1185">Reference proteome</keyword>
<sequence length="45" mass="4755">MLSAAGRSGPLRLMPHYVHWGLTGNRADSGRVGLTPGGHHLPPAR</sequence>
<dbReference type="GeneID" id="88808805"/>
<gene>
    <name evidence="1" type="ORF">GPY48_23035</name>
</gene>
<organism evidence="1 2">
    <name type="scientific">Photorhabdus bodei</name>
    <dbReference type="NCBI Taxonomy" id="2029681"/>
    <lineage>
        <taxon>Bacteria</taxon>
        <taxon>Pseudomonadati</taxon>
        <taxon>Pseudomonadota</taxon>
        <taxon>Gammaproteobacteria</taxon>
        <taxon>Enterobacterales</taxon>
        <taxon>Morganellaceae</taxon>
        <taxon>Photorhabdus</taxon>
    </lineage>
</organism>
<dbReference type="RefSeq" id="WP_162121016.1">
    <property type="nucleotide sequence ID" value="NZ_CAWNYH010000038.1"/>
</dbReference>
<comment type="caution">
    <text evidence="1">The sequence shown here is derived from an EMBL/GenBank/DDBJ whole genome shotgun (WGS) entry which is preliminary data.</text>
</comment>